<sequence>MSRNGFRTNPAKPNVYHLLYCLMSITYYTATSRDLEGKQQETCIISN</sequence>
<evidence type="ECO:0000313" key="1">
    <source>
        <dbReference type="EnsemblPlants" id="KQL15800"/>
    </source>
</evidence>
<organism evidence="1 2">
    <name type="scientific">Setaria italica</name>
    <name type="common">Foxtail millet</name>
    <name type="synonym">Panicum italicum</name>
    <dbReference type="NCBI Taxonomy" id="4555"/>
    <lineage>
        <taxon>Eukaryota</taxon>
        <taxon>Viridiplantae</taxon>
        <taxon>Streptophyta</taxon>
        <taxon>Embryophyta</taxon>
        <taxon>Tracheophyta</taxon>
        <taxon>Spermatophyta</taxon>
        <taxon>Magnoliopsida</taxon>
        <taxon>Liliopsida</taxon>
        <taxon>Poales</taxon>
        <taxon>Poaceae</taxon>
        <taxon>PACMAD clade</taxon>
        <taxon>Panicoideae</taxon>
        <taxon>Panicodae</taxon>
        <taxon>Paniceae</taxon>
        <taxon>Cenchrinae</taxon>
        <taxon>Setaria</taxon>
    </lineage>
</organism>
<dbReference type="HOGENOM" id="CLU_3176330_0_0_1"/>
<dbReference type="EMBL" id="AGNK02001785">
    <property type="status" value="NOT_ANNOTATED_CDS"/>
    <property type="molecule type" value="Genomic_DNA"/>
</dbReference>
<dbReference type="EnsemblPlants" id="KQL15800">
    <property type="protein sequence ID" value="KQL15800"/>
    <property type="gene ID" value="SETIT_025373mg"/>
</dbReference>
<evidence type="ECO:0000313" key="2">
    <source>
        <dbReference type="Proteomes" id="UP000004995"/>
    </source>
</evidence>
<dbReference type="Gramene" id="KQL15800">
    <property type="protein sequence ID" value="KQL15800"/>
    <property type="gene ID" value="SETIT_025373mg"/>
</dbReference>
<protein>
    <submittedName>
        <fullName evidence="1">Uncharacterized protein</fullName>
    </submittedName>
</protein>
<reference evidence="1" key="2">
    <citation type="submission" date="2018-08" db="UniProtKB">
        <authorList>
            <consortium name="EnsemblPlants"/>
        </authorList>
    </citation>
    <scope>IDENTIFICATION</scope>
    <source>
        <strain evidence="1">Yugu1</strain>
    </source>
</reference>
<dbReference type="InParanoid" id="K3ZFM1"/>
<dbReference type="AlphaFoldDB" id="K3ZFM1"/>
<dbReference type="Proteomes" id="UP000004995">
    <property type="component" value="Unassembled WGS sequence"/>
</dbReference>
<name>K3ZFM1_SETIT</name>
<accession>K3ZFM1</accession>
<keyword evidence="2" id="KW-1185">Reference proteome</keyword>
<proteinExistence type="predicted"/>
<reference evidence="2" key="1">
    <citation type="journal article" date="2012" name="Nat. Biotechnol.">
        <title>Reference genome sequence of the model plant Setaria.</title>
        <authorList>
            <person name="Bennetzen J.L."/>
            <person name="Schmutz J."/>
            <person name="Wang H."/>
            <person name="Percifield R."/>
            <person name="Hawkins J."/>
            <person name="Pontaroli A.C."/>
            <person name="Estep M."/>
            <person name="Feng L."/>
            <person name="Vaughn J.N."/>
            <person name="Grimwood J."/>
            <person name="Jenkins J."/>
            <person name="Barry K."/>
            <person name="Lindquist E."/>
            <person name="Hellsten U."/>
            <person name="Deshpande S."/>
            <person name="Wang X."/>
            <person name="Wu X."/>
            <person name="Mitros T."/>
            <person name="Triplett J."/>
            <person name="Yang X."/>
            <person name="Ye C.Y."/>
            <person name="Mauro-Herrera M."/>
            <person name="Wang L."/>
            <person name="Li P."/>
            <person name="Sharma M."/>
            <person name="Sharma R."/>
            <person name="Ronald P.C."/>
            <person name="Panaud O."/>
            <person name="Kellogg E.A."/>
            <person name="Brutnell T.P."/>
            <person name="Doust A.N."/>
            <person name="Tuskan G.A."/>
            <person name="Rokhsar D."/>
            <person name="Devos K.M."/>
        </authorList>
    </citation>
    <scope>NUCLEOTIDE SEQUENCE [LARGE SCALE GENOMIC DNA]</scope>
    <source>
        <strain evidence="2">cv. Yugu1</strain>
    </source>
</reference>